<evidence type="ECO:0000256" key="3">
    <source>
        <dbReference type="ARBA" id="ARBA00022679"/>
    </source>
</evidence>
<organism evidence="10 11">
    <name type="scientific">Candidatus Nitrosocaldus cavascurensis</name>
    <dbReference type="NCBI Taxonomy" id="2058097"/>
    <lineage>
        <taxon>Archaea</taxon>
        <taxon>Nitrososphaerota</taxon>
        <taxon>Nitrososphaeria</taxon>
        <taxon>Candidatus Nitrosocaldales</taxon>
        <taxon>Candidatus Nitrosocaldaceae</taxon>
        <taxon>Candidatus Nitrosocaldus</taxon>
    </lineage>
</organism>
<dbReference type="Gene3D" id="3.90.550.10">
    <property type="entry name" value="Spore Coat Polysaccharide Biosynthesis Protein SpsA, Chain A"/>
    <property type="match status" value="1"/>
</dbReference>
<protein>
    <submittedName>
        <fullName evidence="10">Glycosyl transferase</fullName>
    </submittedName>
</protein>
<keyword evidence="2" id="KW-0328">Glycosyltransferase</keyword>
<feature type="transmembrane region" description="Helical" evidence="9">
    <location>
        <begin position="381"/>
        <end position="400"/>
    </location>
</feature>
<dbReference type="GO" id="GO:0016757">
    <property type="term" value="F:glycosyltransferase activity"/>
    <property type="evidence" value="ECO:0007669"/>
    <property type="project" value="UniProtKB-KW"/>
</dbReference>
<dbReference type="GO" id="GO:0071555">
    <property type="term" value="P:cell wall organization"/>
    <property type="evidence" value="ECO:0007669"/>
    <property type="project" value="UniProtKB-KW"/>
</dbReference>
<keyword evidence="11" id="KW-1185">Reference proteome</keyword>
<sequence length="757" mass="86289">MIEYLAYVIFVTVSWMMSIYGFNFYYLFFRSLNNKNSKQLIIKNSNSSNGYNGDCNGNGDGKGSGEEVLNQNYNHTYDYDLNPPYVTIQLPIYNEKYVAERLIKAVCKMDYPKDRMQIQVLDDSTDETREICAELVEYYKARGYRIEHIWRRNRAGYKAGALKEGLKKADGEFIAIFDADFVPPPWFLKRVIPYFADKRIGLVQCKWGHLNEDYSTLTQAQALSLDFHFTVEQKAKSLTHLFMNFNGTAGVWRRSCIDDSGGWHVGTLVEDLDLSYRAQMKGWKCVYLDDVVINAELPVQINAAKRQQYRWAKGSIQCAIKLLDKIILSKHLSIDTKIQAFIQLTRHVVHPLLLIQFLLLPLLLAMNYNIYPIQSAPLSPLIAYAILGPGFYMYVIRRLWPDRWFSRVKAYFFLILFFTGISVSNTIAVFDALLGSRSEFHRTPKFGIVKKWEDWRGKDYVLPFTKTTLLEIFFAGYGIVGIFISIFNGNAVYAPLLALQTSGFIYIAALSISHSIFNNRGRVDNGAGGRVRDESSINIKVDYSYVGRIEKGREGGKDKSNGKGRDKEREIEAGVGYSMKHYKLVLGGILALLMFGVVMAYIGYASSVYPLEKARGYIAVAVTSNSPTTMLEYVLEIEQLVPENGNPVWVFPTPKTDFGMMHKSLDEIKERLRVIATLPRDSEAFNTGMSDVRGQLAQLEDNIREAVPYVYVSFQNVVLSAIWITVILAIFTLMKRGKARIERFEDVESERVGNNNN</sequence>
<feature type="transmembrane region" description="Helical" evidence="9">
    <location>
        <begin position="493"/>
        <end position="512"/>
    </location>
</feature>
<dbReference type="AlphaFoldDB" id="A0A2K5APG3"/>
<evidence type="ECO:0000313" key="11">
    <source>
        <dbReference type="Proteomes" id="UP000236248"/>
    </source>
</evidence>
<evidence type="ECO:0000256" key="5">
    <source>
        <dbReference type="ARBA" id="ARBA00022989"/>
    </source>
</evidence>
<evidence type="ECO:0000256" key="1">
    <source>
        <dbReference type="ARBA" id="ARBA00004653"/>
    </source>
</evidence>
<evidence type="ECO:0000256" key="8">
    <source>
        <dbReference type="ARBA" id="ARBA00023316"/>
    </source>
</evidence>
<feature type="transmembrane region" description="Helical" evidence="9">
    <location>
        <begin position="468"/>
        <end position="487"/>
    </location>
</feature>
<reference evidence="11" key="1">
    <citation type="submission" date="2018-01" db="EMBL/GenBank/DDBJ databases">
        <authorList>
            <person name="Kerou L M."/>
        </authorList>
    </citation>
    <scope>NUCLEOTIDE SEQUENCE [LARGE SCALE GENOMIC DNA]</scope>
    <source>
        <strain evidence="11">SCU2</strain>
    </source>
</reference>
<dbReference type="CDD" id="cd06437">
    <property type="entry name" value="CESA_CaSu_A2"/>
    <property type="match status" value="1"/>
</dbReference>
<evidence type="ECO:0000256" key="7">
    <source>
        <dbReference type="ARBA" id="ARBA00023136"/>
    </source>
</evidence>
<comment type="subcellular location">
    <subcellularLocation>
        <location evidence="1">Golgi apparatus membrane</location>
        <topology evidence="1">Multi-pass membrane protein</topology>
    </subcellularLocation>
</comment>
<keyword evidence="7 9" id="KW-0472">Membrane</keyword>
<proteinExistence type="predicted"/>
<feature type="transmembrane region" description="Helical" evidence="9">
    <location>
        <begin position="7"/>
        <end position="28"/>
    </location>
</feature>
<dbReference type="PANTHER" id="PTHR32044:SF80">
    <property type="entry name" value="XYLOGLUCAN GLYCOSYLTRANSFERASE 2-RELATED"/>
    <property type="match status" value="1"/>
</dbReference>
<feature type="transmembrane region" description="Helical" evidence="9">
    <location>
        <begin position="709"/>
        <end position="733"/>
    </location>
</feature>
<gene>
    <name evidence="10" type="ORF">NCAV_0347</name>
</gene>
<name>A0A2K5APG3_9ARCH</name>
<keyword evidence="6" id="KW-0333">Golgi apparatus</keyword>
<accession>A0A2K5APG3</accession>
<dbReference type="EMBL" id="LT981265">
    <property type="protein sequence ID" value="SPC33541.1"/>
    <property type="molecule type" value="Genomic_DNA"/>
</dbReference>
<keyword evidence="4 9" id="KW-0812">Transmembrane</keyword>
<keyword evidence="8" id="KW-0961">Cell wall biogenesis/degradation</keyword>
<dbReference type="InterPro" id="IPR029044">
    <property type="entry name" value="Nucleotide-diphossugar_trans"/>
</dbReference>
<dbReference type="SUPFAM" id="SSF53448">
    <property type="entry name" value="Nucleotide-diphospho-sugar transferases"/>
    <property type="match status" value="1"/>
</dbReference>
<dbReference type="PANTHER" id="PTHR32044">
    <property type="entry name" value="GLUCOMANNAN 4-BETA-MANNOSYLTRANSFERASE 9"/>
    <property type="match status" value="1"/>
</dbReference>
<evidence type="ECO:0000256" key="9">
    <source>
        <dbReference type="SAM" id="Phobius"/>
    </source>
</evidence>
<keyword evidence="5 9" id="KW-1133">Transmembrane helix</keyword>
<dbReference type="FunFam" id="3.90.550.10:FF:000057">
    <property type="entry name" value="Glycosyltransferase-like protein, family 2"/>
    <property type="match status" value="1"/>
</dbReference>
<evidence type="ECO:0000256" key="6">
    <source>
        <dbReference type="ARBA" id="ARBA00023034"/>
    </source>
</evidence>
<evidence type="ECO:0000313" key="10">
    <source>
        <dbReference type="EMBL" id="SPC33541.1"/>
    </source>
</evidence>
<feature type="transmembrane region" description="Helical" evidence="9">
    <location>
        <begin position="412"/>
        <end position="434"/>
    </location>
</feature>
<feature type="transmembrane region" description="Helical" evidence="9">
    <location>
        <begin position="584"/>
        <end position="604"/>
    </location>
</feature>
<dbReference type="KEGG" id="ncv:NCAV_0347"/>
<dbReference type="Proteomes" id="UP000236248">
    <property type="component" value="Chromosome NCAV"/>
</dbReference>
<dbReference type="Pfam" id="PF13641">
    <property type="entry name" value="Glyco_tranf_2_3"/>
    <property type="match status" value="1"/>
</dbReference>
<feature type="transmembrane region" description="Helical" evidence="9">
    <location>
        <begin position="348"/>
        <end position="369"/>
    </location>
</feature>
<evidence type="ECO:0000256" key="4">
    <source>
        <dbReference type="ARBA" id="ARBA00022692"/>
    </source>
</evidence>
<evidence type="ECO:0000256" key="2">
    <source>
        <dbReference type="ARBA" id="ARBA00022676"/>
    </source>
</evidence>
<keyword evidence="3 10" id="KW-0808">Transferase</keyword>